<feature type="transmembrane region" description="Helical" evidence="1">
    <location>
        <begin position="77"/>
        <end position="103"/>
    </location>
</feature>
<name>A0AAN1WF37_9GAMM</name>
<protein>
    <recommendedName>
        <fullName evidence="4">Paraquat-inducible protein A</fullName>
    </recommendedName>
</protein>
<evidence type="ECO:0000313" key="3">
    <source>
        <dbReference type="Proteomes" id="UP001320119"/>
    </source>
</evidence>
<gene>
    <name evidence="2" type="ORF">MARGE09_P0629</name>
</gene>
<feature type="transmembrane region" description="Helical" evidence="1">
    <location>
        <begin position="115"/>
        <end position="138"/>
    </location>
</feature>
<accession>A0AAN1WF37</accession>
<proteinExistence type="predicted"/>
<dbReference type="KEGG" id="marq:MARGE09_P0629"/>
<keyword evidence="3" id="KW-1185">Reference proteome</keyword>
<dbReference type="InterPro" id="IPR007498">
    <property type="entry name" value="PqiA-like"/>
</dbReference>
<dbReference type="Pfam" id="PF04403">
    <property type="entry name" value="PqiA"/>
    <property type="match status" value="1"/>
</dbReference>
<dbReference type="AlphaFoldDB" id="A0AAN1WF37"/>
<keyword evidence="1" id="KW-0472">Membrane</keyword>
<evidence type="ECO:0000256" key="1">
    <source>
        <dbReference type="SAM" id="Phobius"/>
    </source>
</evidence>
<dbReference type="Proteomes" id="UP001320119">
    <property type="component" value="Chromosome"/>
</dbReference>
<feature type="transmembrane region" description="Helical" evidence="1">
    <location>
        <begin position="18"/>
        <end position="35"/>
    </location>
</feature>
<feature type="transmembrane region" description="Helical" evidence="1">
    <location>
        <begin position="153"/>
        <end position="173"/>
    </location>
</feature>
<reference evidence="2 3" key="1">
    <citation type="journal article" date="2022" name="IScience">
        <title>An ultrasensitive nanofiber-based assay for enzymatic hydrolysis and deep-sea microbial degradation of cellulose.</title>
        <authorList>
            <person name="Tsudome M."/>
            <person name="Tachioka M."/>
            <person name="Miyazaki M."/>
            <person name="Uchimura K."/>
            <person name="Tsuda M."/>
            <person name="Takaki Y."/>
            <person name="Deguchi S."/>
        </authorList>
    </citation>
    <scope>NUCLEOTIDE SEQUENCE [LARGE SCALE GENOMIC DNA]</scope>
    <source>
        <strain evidence="2 3">GE09</strain>
    </source>
</reference>
<keyword evidence="1" id="KW-1133">Transmembrane helix</keyword>
<dbReference type="RefSeq" id="WP_236985929.1">
    <property type="nucleotide sequence ID" value="NZ_AP023086.1"/>
</dbReference>
<organism evidence="2 3">
    <name type="scientific">Marinagarivorans cellulosilyticus</name>
    <dbReference type="NCBI Taxonomy" id="2721545"/>
    <lineage>
        <taxon>Bacteria</taxon>
        <taxon>Pseudomonadati</taxon>
        <taxon>Pseudomonadota</taxon>
        <taxon>Gammaproteobacteria</taxon>
        <taxon>Cellvibrionales</taxon>
        <taxon>Cellvibrionaceae</taxon>
        <taxon>Marinagarivorans</taxon>
    </lineage>
</organism>
<evidence type="ECO:0008006" key="4">
    <source>
        <dbReference type="Google" id="ProtNLM"/>
    </source>
</evidence>
<evidence type="ECO:0000313" key="2">
    <source>
        <dbReference type="EMBL" id="BCD96429.1"/>
    </source>
</evidence>
<sequence>MTLPATLSSVSPTTPRNILALVCILLSLAMLYPGLTQPMMNLTIEATLPLLGKMEFYNKTQSIMESITSLLESGNRLVAILILLFSVVVPILKAIFLLLALALPIAGVRYYLHQIVLLIGKWSMADVFVVGVFMAYLAGSAHPSAHATLHDGFYYFTAYCVFSILGGQLLKVVD</sequence>
<keyword evidence="1" id="KW-0812">Transmembrane</keyword>
<dbReference type="EMBL" id="AP023086">
    <property type="protein sequence ID" value="BCD96429.1"/>
    <property type="molecule type" value="Genomic_DNA"/>
</dbReference>